<gene>
    <name evidence="3" type="ORF">C8P66_106122</name>
</gene>
<protein>
    <submittedName>
        <fullName evidence="3">Tripartite-type tricarboxylate transporter receptor subunit TctC</fullName>
    </submittedName>
</protein>
<organism evidence="3 4">
    <name type="scientific">Humitalea rosea</name>
    <dbReference type="NCBI Taxonomy" id="990373"/>
    <lineage>
        <taxon>Bacteria</taxon>
        <taxon>Pseudomonadati</taxon>
        <taxon>Pseudomonadota</taxon>
        <taxon>Alphaproteobacteria</taxon>
        <taxon>Acetobacterales</taxon>
        <taxon>Roseomonadaceae</taxon>
        <taxon>Humitalea</taxon>
    </lineage>
</organism>
<dbReference type="PIRSF" id="PIRSF017082">
    <property type="entry name" value="YflP"/>
    <property type="match status" value="1"/>
</dbReference>
<dbReference type="Proteomes" id="UP000249688">
    <property type="component" value="Unassembled WGS sequence"/>
</dbReference>
<dbReference type="RefSeq" id="WP_111397519.1">
    <property type="nucleotide sequence ID" value="NZ_QKYU01000006.1"/>
</dbReference>
<dbReference type="Pfam" id="PF03401">
    <property type="entry name" value="TctC"/>
    <property type="match status" value="1"/>
</dbReference>
<name>A0A2W7IQH1_9PROT</name>
<dbReference type="EMBL" id="QKYU01000006">
    <property type="protein sequence ID" value="PZW48118.1"/>
    <property type="molecule type" value="Genomic_DNA"/>
</dbReference>
<keyword evidence="3" id="KW-0675">Receptor</keyword>
<dbReference type="AlphaFoldDB" id="A0A2W7IQH1"/>
<feature type="signal peptide" evidence="2">
    <location>
        <begin position="1"/>
        <end position="23"/>
    </location>
</feature>
<dbReference type="InterPro" id="IPR042100">
    <property type="entry name" value="Bug_dom1"/>
</dbReference>
<keyword evidence="2" id="KW-0732">Signal</keyword>
<dbReference type="PANTHER" id="PTHR42928">
    <property type="entry name" value="TRICARBOXYLATE-BINDING PROTEIN"/>
    <property type="match status" value="1"/>
</dbReference>
<dbReference type="CDD" id="cd07012">
    <property type="entry name" value="PBP2_Bug_TTT"/>
    <property type="match status" value="1"/>
</dbReference>
<evidence type="ECO:0000256" key="2">
    <source>
        <dbReference type="SAM" id="SignalP"/>
    </source>
</evidence>
<reference evidence="3 4" key="1">
    <citation type="submission" date="2018-06" db="EMBL/GenBank/DDBJ databases">
        <title>Genomic Encyclopedia of Archaeal and Bacterial Type Strains, Phase II (KMG-II): from individual species to whole genera.</title>
        <authorList>
            <person name="Goeker M."/>
        </authorList>
    </citation>
    <scope>NUCLEOTIDE SEQUENCE [LARGE SCALE GENOMIC DNA]</scope>
    <source>
        <strain evidence="3 4">DSM 24525</strain>
    </source>
</reference>
<dbReference type="InterPro" id="IPR005064">
    <property type="entry name" value="BUG"/>
</dbReference>
<proteinExistence type="inferred from homology"/>
<dbReference type="Gene3D" id="3.40.190.10">
    <property type="entry name" value="Periplasmic binding protein-like II"/>
    <property type="match status" value="1"/>
</dbReference>
<evidence type="ECO:0000313" key="4">
    <source>
        <dbReference type="Proteomes" id="UP000249688"/>
    </source>
</evidence>
<dbReference type="Gene3D" id="3.40.190.150">
    <property type="entry name" value="Bordetella uptake gene, domain 1"/>
    <property type="match status" value="1"/>
</dbReference>
<feature type="chain" id="PRO_5016136771" evidence="2">
    <location>
        <begin position="24"/>
        <end position="316"/>
    </location>
</feature>
<evidence type="ECO:0000313" key="3">
    <source>
        <dbReference type="EMBL" id="PZW48118.1"/>
    </source>
</evidence>
<keyword evidence="4" id="KW-1185">Reference proteome</keyword>
<comment type="similarity">
    <text evidence="1">Belongs to the UPF0065 (bug) family.</text>
</comment>
<accession>A0A2W7IQH1</accession>
<evidence type="ECO:0000256" key="1">
    <source>
        <dbReference type="ARBA" id="ARBA00006987"/>
    </source>
</evidence>
<sequence>MNRRALLGSLAGAALIRPALAEAAWPNRPVRFVIPFPPGGGTDIAGRLIGQRFSEVYGQPFVIDNRGGAGGMIGARAVGQAAPDGYTLLFNGTASIVRDGFDPRDVIQHIARVAVSHNILVVNESVPVSTVPEFIDYVRARPGQLNHGTAGPLTSQHLAAVMFDLMAGTKLENVHYRGTGPSVVGILTNEVQVMFASISAVLPMIQEGKVKALATSSARRSQLLPALPTVGEFIPGYAAELTYSVSAPHGTPDPILRRIEEGAKAVVEDGPATQGLLARGFEPTYEIGDSLAQSIDADMRRWVDVLQRAGVRLDGG</sequence>
<dbReference type="OrthoDB" id="7246401at2"/>
<comment type="caution">
    <text evidence="3">The sequence shown here is derived from an EMBL/GenBank/DDBJ whole genome shotgun (WGS) entry which is preliminary data.</text>
</comment>
<dbReference type="PANTHER" id="PTHR42928:SF5">
    <property type="entry name" value="BLR1237 PROTEIN"/>
    <property type="match status" value="1"/>
</dbReference>